<dbReference type="RefSeq" id="WP_382358335.1">
    <property type="nucleotide sequence ID" value="NZ_JBHTGR010000010.1"/>
</dbReference>
<accession>A0ABW2USE7</accession>
<keyword evidence="2" id="KW-1185">Reference proteome</keyword>
<evidence type="ECO:0000313" key="2">
    <source>
        <dbReference type="Proteomes" id="UP001596620"/>
    </source>
</evidence>
<proteinExistence type="predicted"/>
<protein>
    <recommendedName>
        <fullName evidence="3">DUF2642 domain-containing protein</fullName>
    </recommendedName>
</protein>
<gene>
    <name evidence="1" type="ORF">ACFQU8_06205</name>
</gene>
<dbReference type="InterPro" id="IPR037222">
    <property type="entry name" value="GatD_N_sf"/>
</dbReference>
<dbReference type="Proteomes" id="UP001596620">
    <property type="component" value="Unassembled WGS sequence"/>
</dbReference>
<name>A0ABW2USE7_9BACI</name>
<sequence>MFQATLAAELATRVGSRVEIATGNNLIEGVLSGVTDDLVLVVKIDTGYDNTTVYLSLDAINFVRFPVAAA</sequence>
<organism evidence="1 2">
    <name type="scientific">Lentibacillus kimchii</name>
    <dbReference type="NCBI Taxonomy" id="1542911"/>
    <lineage>
        <taxon>Bacteria</taxon>
        <taxon>Bacillati</taxon>
        <taxon>Bacillota</taxon>
        <taxon>Bacilli</taxon>
        <taxon>Bacillales</taxon>
        <taxon>Bacillaceae</taxon>
        <taxon>Lentibacillus</taxon>
    </lineage>
</organism>
<reference evidence="2" key="1">
    <citation type="journal article" date="2019" name="Int. J. Syst. Evol. Microbiol.">
        <title>The Global Catalogue of Microorganisms (GCM) 10K type strain sequencing project: providing services to taxonomists for standard genome sequencing and annotation.</title>
        <authorList>
            <consortium name="The Broad Institute Genomics Platform"/>
            <consortium name="The Broad Institute Genome Sequencing Center for Infectious Disease"/>
            <person name="Wu L."/>
            <person name="Ma J."/>
        </authorList>
    </citation>
    <scope>NUCLEOTIDE SEQUENCE [LARGE SCALE GENOMIC DNA]</scope>
    <source>
        <strain evidence="2">JCM 30234</strain>
    </source>
</reference>
<dbReference type="EMBL" id="JBHTGR010000010">
    <property type="protein sequence ID" value="MFC7746827.1"/>
    <property type="molecule type" value="Genomic_DNA"/>
</dbReference>
<dbReference type="SUPFAM" id="SSF141300">
    <property type="entry name" value="GatD N-terminal domain-like"/>
    <property type="match status" value="1"/>
</dbReference>
<comment type="caution">
    <text evidence="1">The sequence shown here is derived from an EMBL/GenBank/DDBJ whole genome shotgun (WGS) entry which is preliminary data.</text>
</comment>
<evidence type="ECO:0000313" key="1">
    <source>
        <dbReference type="EMBL" id="MFC7746827.1"/>
    </source>
</evidence>
<evidence type="ECO:0008006" key="3">
    <source>
        <dbReference type="Google" id="ProtNLM"/>
    </source>
</evidence>